<evidence type="ECO:0000256" key="4">
    <source>
        <dbReference type="ARBA" id="ARBA00023125"/>
    </source>
</evidence>
<keyword evidence="4" id="KW-0238">DNA-binding</keyword>
<dbReference type="Proteomes" id="UP000546464">
    <property type="component" value="Unassembled WGS sequence"/>
</dbReference>
<evidence type="ECO:0000256" key="5">
    <source>
        <dbReference type="ARBA" id="ARBA00023163"/>
    </source>
</evidence>
<dbReference type="SUPFAM" id="SSF88659">
    <property type="entry name" value="Sigma3 and sigma4 domains of RNA polymerase sigma factors"/>
    <property type="match status" value="1"/>
</dbReference>
<keyword evidence="5" id="KW-0804">Transcription</keyword>
<feature type="domain" description="RNA polymerase sigma-70 region 2" evidence="6">
    <location>
        <begin position="30"/>
        <end position="97"/>
    </location>
</feature>
<keyword evidence="9" id="KW-1185">Reference proteome</keyword>
<dbReference type="Pfam" id="PF08281">
    <property type="entry name" value="Sigma70_r4_2"/>
    <property type="match status" value="1"/>
</dbReference>
<dbReference type="GO" id="GO:0016987">
    <property type="term" value="F:sigma factor activity"/>
    <property type="evidence" value="ECO:0007669"/>
    <property type="project" value="UniProtKB-KW"/>
</dbReference>
<dbReference type="InterPro" id="IPR036388">
    <property type="entry name" value="WH-like_DNA-bd_sf"/>
</dbReference>
<dbReference type="Pfam" id="PF04542">
    <property type="entry name" value="Sigma70_r2"/>
    <property type="match status" value="1"/>
</dbReference>
<feature type="domain" description="RNA polymerase sigma factor 70 region 4 type 2" evidence="7">
    <location>
        <begin position="125"/>
        <end position="177"/>
    </location>
</feature>
<evidence type="ECO:0000259" key="7">
    <source>
        <dbReference type="Pfam" id="PF08281"/>
    </source>
</evidence>
<dbReference type="EMBL" id="JACHVB010000021">
    <property type="protein sequence ID" value="MBC2594353.1"/>
    <property type="molecule type" value="Genomic_DNA"/>
</dbReference>
<evidence type="ECO:0000313" key="9">
    <source>
        <dbReference type="Proteomes" id="UP000546464"/>
    </source>
</evidence>
<evidence type="ECO:0000256" key="1">
    <source>
        <dbReference type="ARBA" id="ARBA00010641"/>
    </source>
</evidence>
<dbReference type="GO" id="GO:0006352">
    <property type="term" value="P:DNA-templated transcription initiation"/>
    <property type="evidence" value="ECO:0007669"/>
    <property type="project" value="InterPro"/>
</dbReference>
<sequence>MPAHNEHCDDPDASLMLEAAGGSEQALRMLIEKWQTPLINFFYRSLGSAEQAEDLAQMVFIRVHRAAAGYEPKAKFSTYLFHIARRLLINEYRRQSRKPLEAVDPADLPAETPGRDRLAMLEIEEAFEKALETLPENQRTAILLLKQQELSYEEIAAAMDATETAVKSWIHRARQRLKTELKDFYHAS</sequence>
<dbReference type="InterPro" id="IPR013324">
    <property type="entry name" value="RNA_pol_sigma_r3/r4-like"/>
</dbReference>
<name>A0A842HCZ2_9BACT</name>
<protein>
    <submittedName>
        <fullName evidence="8">Sigma-70 family RNA polymerase sigma factor</fullName>
    </submittedName>
</protein>
<dbReference type="InterPro" id="IPR007627">
    <property type="entry name" value="RNA_pol_sigma70_r2"/>
</dbReference>
<evidence type="ECO:0000313" key="8">
    <source>
        <dbReference type="EMBL" id="MBC2594353.1"/>
    </source>
</evidence>
<dbReference type="InterPro" id="IPR039425">
    <property type="entry name" value="RNA_pol_sigma-70-like"/>
</dbReference>
<dbReference type="PANTHER" id="PTHR43133">
    <property type="entry name" value="RNA POLYMERASE ECF-TYPE SIGMA FACTO"/>
    <property type="match status" value="1"/>
</dbReference>
<dbReference type="NCBIfam" id="TIGR02937">
    <property type="entry name" value="sigma70-ECF"/>
    <property type="match status" value="1"/>
</dbReference>
<keyword evidence="2" id="KW-0805">Transcription regulation</keyword>
<organism evidence="8 9">
    <name type="scientific">Ruficoccus amylovorans</name>
    <dbReference type="NCBI Taxonomy" id="1804625"/>
    <lineage>
        <taxon>Bacteria</taxon>
        <taxon>Pseudomonadati</taxon>
        <taxon>Verrucomicrobiota</taxon>
        <taxon>Opitutia</taxon>
        <taxon>Puniceicoccales</taxon>
        <taxon>Cerasicoccaceae</taxon>
        <taxon>Ruficoccus</taxon>
    </lineage>
</organism>
<dbReference type="Gene3D" id="1.10.10.10">
    <property type="entry name" value="Winged helix-like DNA-binding domain superfamily/Winged helix DNA-binding domain"/>
    <property type="match status" value="1"/>
</dbReference>
<evidence type="ECO:0000256" key="3">
    <source>
        <dbReference type="ARBA" id="ARBA00023082"/>
    </source>
</evidence>
<gene>
    <name evidence="8" type="ORF">H5P28_08795</name>
</gene>
<dbReference type="InterPro" id="IPR013325">
    <property type="entry name" value="RNA_pol_sigma_r2"/>
</dbReference>
<comment type="similarity">
    <text evidence="1">Belongs to the sigma-70 factor family. ECF subfamily.</text>
</comment>
<dbReference type="InterPro" id="IPR013249">
    <property type="entry name" value="RNA_pol_sigma70_r4_t2"/>
</dbReference>
<dbReference type="SUPFAM" id="SSF88946">
    <property type="entry name" value="Sigma2 domain of RNA polymerase sigma factors"/>
    <property type="match status" value="1"/>
</dbReference>
<evidence type="ECO:0000256" key="2">
    <source>
        <dbReference type="ARBA" id="ARBA00023015"/>
    </source>
</evidence>
<comment type="caution">
    <text evidence="8">The sequence shown here is derived from an EMBL/GenBank/DDBJ whole genome shotgun (WGS) entry which is preliminary data.</text>
</comment>
<dbReference type="GO" id="GO:0003677">
    <property type="term" value="F:DNA binding"/>
    <property type="evidence" value="ECO:0007669"/>
    <property type="project" value="UniProtKB-KW"/>
</dbReference>
<dbReference type="PANTHER" id="PTHR43133:SF8">
    <property type="entry name" value="RNA POLYMERASE SIGMA FACTOR HI_1459-RELATED"/>
    <property type="match status" value="1"/>
</dbReference>
<dbReference type="Gene3D" id="1.10.1740.10">
    <property type="match status" value="1"/>
</dbReference>
<accession>A0A842HCZ2</accession>
<dbReference type="InterPro" id="IPR014284">
    <property type="entry name" value="RNA_pol_sigma-70_dom"/>
</dbReference>
<evidence type="ECO:0000259" key="6">
    <source>
        <dbReference type="Pfam" id="PF04542"/>
    </source>
</evidence>
<dbReference type="CDD" id="cd06171">
    <property type="entry name" value="Sigma70_r4"/>
    <property type="match status" value="1"/>
</dbReference>
<proteinExistence type="inferred from homology"/>
<dbReference type="RefSeq" id="WP_185675337.1">
    <property type="nucleotide sequence ID" value="NZ_JACHVB010000021.1"/>
</dbReference>
<dbReference type="AlphaFoldDB" id="A0A842HCZ2"/>
<reference evidence="8 9" key="1">
    <citation type="submission" date="2020-07" db="EMBL/GenBank/DDBJ databases">
        <authorList>
            <person name="Feng X."/>
        </authorList>
    </citation>
    <scope>NUCLEOTIDE SEQUENCE [LARGE SCALE GENOMIC DNA]</scope>
    <source>
        <strain evidence="8 9">JCM31066</strain>
    </source>
</reference>
<keyword evidence="3" id="KW-0731">Sigma factor</keyword>